<dbReference type="Proteomes" id="UP001597508">
    <property type="component" value="Unassembled WGS sequence"/>
</dbReference>
<comment type="caution">
    <text evidence="2">The sequence shown here is derived from an EMBL/GenBank/DDBJ whole genome shotgun (WGS) entry which is preliminary data.</text>
</comment>
<organism evidence="2 3">
    <name type="scientific">Pseudotenacibaculum haliotis</name>
    <dbReference type="NCBI Taxonomy" id="1862138"/>
    <lineage>
        <taxon>Bacteria</taxon>
        <taxon>Pseudomonadati</taxon>
        <taxon>Bacteroidota</taxon>
        <taxon>Flavobacteriia</taxon>
        <taxon>Flavobacteriales</taxon>
        <taxon>Flavobacteriaceae</taxon>
        <taxon>Pseudotenacibaculum</taxon>
    </lineage>
</organism>
<protein>
    <submittedName>
        <fullName evidence="2">Uncharacterized protein</fullName>
    </submittedName>
</protein>
<feature type="transmembrane region" description="Helical" evidence="1">
    <location>
        <begin position="7"/>
        <end position="28"/>
    </location>
</feature>
<name>A0ABW5LQ23_9FLAO</name>
<evidence type="ECO:0000313" key="3">
    <source>
        <dbReference type="Proteomes" id="UP001597508"/>
    </source>
</evidence>
<keyword evidence="1" id="KW-0472">Membrane</keyword>
<dbReference type="RefSeq" id="WP_379665576.1">
    <property type="nucleotide sequence ID" value="NZ_JBHULH010000003.1"/>
</dbReference>
<gene>
    <name evidence="2" type="ORF">ACFSRZ_05750</name>
</gene>
<sequence length="72" mass="8042">MEMIIKIFLGFLGFYIAFGILFGLYFLFVGANKIDPILANGKKGVRVLLFPGVVATWPLFIRKAFKSKPTSV</sequence>
<keyword evidence="1" id="KW-0812">Transmembrane</keyword>
<evidence type="ECO:0000256" key="1">
    <source>
        <dbReference type="SAM" id="Phobius"/>
    </source>
</evidence>
<evidence type="ECO:0000313" key="2">
    <source>
        <dbReference type="EMBL" id="MFD2566865.1"/>
    </source>
</evidence>
<keyword evidence="3" id="KW-1185">Reference proteome</keyword>
<dbReference type="EMBL" id="JBHULH010000003">
    <property type="protein sequence ID" value="MFD2566865.1"/>
    <property type="molecule type" value="Genomic_DNA"/>
</dbReference>
<feature type="transmembrane region" description="Helical" evidence="1">
    <location>
        <begin position="48"/>
        <end position="65"/>
    </location>
</feature>
<keyword evidence="1" id="KW-1133">Transmembrane helix</keyword>
<accession>A0ABW5LQ23</accession>
<reference evidence="3" key="1">
    <citation type="journal article" date="2019" name="Int. J. Syst. Evol. Microbiol.">
        <title>The Global Catalogue of Microorganisms (GCM) 10K type strain sequencing project: providing services to taxonomists for standard genome sequencing and annotation.</title>
        <authorList>
            <consortium name="The Broad Institute Genomics Platform"/>
            <consortium name="The Broad Institute Genome Sequencing Center for Infectious Disease"/>
            <person name="Wu L."/>
            <person name="Ma J."/>
        </authorList>
    </citation>
    <scope>NUCLEOTIDE SEQUENCE [LARGE SCALE GENOMIC DNA]</scope>
    <source>
        <strain evidence="3">KCTC 52127</strain>
    </source>
</reference>
<proteinExistence type="predicted"/>